<reference evidence="3" key="1">
    <citation type="submission" date="2018-12" db="EMBL/GenBank/DDBJ databases">
        <title>Complete genome sequencing of Jeotgalibaca sp. H21T32.</title>
        <authorList>
            <person name="Bae J.-W."/>
            <person name="Lee S.-Y."/>
        </authorList>
    </citation>
    <scope>NUCLEOTIDE SEQUENCE [LARGE SCALE GENOMIC DNA]</scope>
    <source>
        <strain evidence="3">H21T32</strain>
    </source>
</reference>
<dbReference type="RefSeq" id="WP_126110567.1">
    <property type="nucleotide sequence ID" value="NZ_CP034465.1"/>
</dbReference>
<evidence type="ECO:0000313" key="3">
    <source>
        <dbReference type="Proteomes" id="UP000273326"/>
    </source>
</evidence>
<dbReference type="EMBL" id="CP034465">
    <property type="protein sequence ID" value="AZP04806.1"/>
    <property type="molecule type" value="Genomic_DNA"/>
</dbReference>
<proteinExistence type="predicted"/>
<sequence>MAKKRKKNKRKDSKLEFNSESNEDFFYIAGYTSWGFPYGTSWEEAEEQRILEEESDSERKKLDYPF</sequence>
<evidence type="ECO:0000256" key="1">
    <source>
        <dbReference type="SAM" id="MobiDB-lite"/>
    </source>
</evidence>
<dbReference type="OrthoDB" id="367880at2"/>
<name>A0A3S9HBQ7_9LACT</name>
<evidence type="ECO:0000313" key="2">
    <source>
        <dbReference type="EMBL" id="AZP04806.1"/>
    </source>
</evidence>
<dbReference type="AlphaFoldDB" id="A0A3S9HBQ7"/>
<dbReference type="Proteomes" id="UP000273326">
    <property type="component" value="Chromosome"/>
</dbReference>
<accession>A0A3S9HBQ7</accession>
<dbReference type="KEGG" id="jeh:EJN90_09240"/>
<organism evidence="2 3">
    <name type="scientific">Jeotgalibaca ciconiae</name>
    <dbReference type="NCBI Taxonomy" id="2496265"/>
    <lineage>
        <taxon>Bacteria</taxon>
        <taxon>Bacillati</taxon>
        <taxon>Bacillota</taxon>
        <taxon>Bacilli</taxon>
        <taxon>Lactobacillales</taxon>
        <taxon>Carnobacteriaceae</taxon>
        <taxon>Jeotgalibaca</taxon>
    </lineage>
</organism>
<gene>
    <name evidence="2" type="ORF">EJN90_09240</name>
</gene>
<keyword evidence="3" id="KW-1185">Reference proteome</keyword>
<protein>
    <submittedName>
        <fullName evidence="2">Uncharacterized protein</fullName>
    </submittedName>
</protein>
<feature type="region of interest" description="Disordered" evidence="1">
    <location>
        <begin position="47"/>
        <end position="66"/>
    </location>
</feature>